<dbReference type="AlphaFoldDB" id="A0AB40ANR7"/>
<protein>
    <submittedName>
        <fullName evidence="3 4">Uncharacterized protein LOC120252557 isoform X1</fullName>
    </submittedName>
</protein>
<dbReference type="RefSeq" id="XP_039116670.1">
    <property type="nucleotide sequence ID" value="XM_039260736.1"/>
</dbReference>
<feature type="compositionally biased region" description="Basic and acidic residues" evidence="1">
    <location>
        <begin position="82"/>
        <end position="97"/>
    </location>
</feature>
<accession>A0AB40ANR7</accession>
<reference evidence="3 4" key="1">
    <citation type="submission" date="2025-04" db="UniProtKB">
        <authorList>
            <consortium name="RefSeq"/>
        </authorList>
    </citation>
    <scope>IDENTIFICATION</scope>
</reference>
<organism evidence="2 4">
    <name type="scientific">Dioscorea cayennensis subsp. rotundata</name>
    <name type="common">White Guinea yam</name>
    <name type="synonym">Dioscorea rotundata</name>
    <dbReference type="NCBI Taxonomy" id="55577"/>
    <lineage>
        <taxon>Eukaryota</taxon>
        <taxon>Viridiplantae</taxon>
        <taxon>Streptophyta</taxon>
        <taxon>Embryophyta</taxon>
        <taxon>Tracheophyta</taxon>
        <taxon>Spermatophyta</taxon>
        <taxon>Magnoliopsida</taxon>
        <taxon>Liliopsida</taxon>
        <taxon>Dioscoreales</taxon>
        <taxon>Dioscoreaceae</taxon>
        <taxon>Dioscorea</taxon>
    </lineage>
</organism>
<evidence type="ECO:0000256" key="1">
    <source>
        <dbReference type="SAM" id="MobiDB-lite"/>
    </source>
</evidence>
<evidence type="ECO:0000313" key="5">
    <source>
        <dbReference type="RefSeq" id="XP_039116673.1"/>
    </source>
</evidence>
<dbReference type="Proteomes" id="UP001515500">
    <property type="component" value="Chromosome 21"/>
</dbReference>
<dbReference type="GeneID" id="120252557"/>
<feature type="region of interest" description="Disordered" evidence="1">
    <location>
        <begin position="121"/>
        <end position="155"/>
    </location>
</feature>
<evidence type="ECO:0000313" key="4">
    <source>
        <dbReference type="RefSeq" id="XP_039116672.1"/>
    </source>
</evidence>
<dbReference type="PANTHER" id="PTHR31833">
    <property type="entry name" value="UPF0690 PROTEIN C1ORF52"/>
    <property type="match status" value="1"/>
</dbReference>
<feature type="region of interest" description="Disordered" evidence="1">
    <location>
        <begin position="1"/>
        <end position="97"/>
    </location>
</feature>
<dbReference type="RefSeq" id="XP_039116674.1">
    <property type="nucleotide sequence ID" value="XM_039260740.1"/>
</dbReference>
<dbReference type="RefSeq" id="XP_039116672.1">
    <property type="nucleotide sequence ID" value="XM_039260738.1"/>
</dbReference>
<sequence>MKRPAPWEASLAISSDDSSGSDSEDSKDATSEAASARKKRQGVIDFEALSKHGYKGGPSILKVPDRKVDDKEQDWSWSTGRKNNEDNKTSEESFEEREWTRAAANQGENLQIVTANLQAKQIEREKKSQSYSQKEKRKRDLGQASRGKNYVEEEKRVLRESGIYSGFDA</sequence>
<feature type="compositionally biased region" description="Basic and acidic residues" evidence="1">
    <location>
        <begin position="63"/>
        <end position="74"/>
    </location>
</feature>
<keyword evidence="2" id="KW-1185">Reference proteome</keyword>
<evidence type="ECO:0000313" key="3">
    <source>
        <dbReference type="RefSeq" id="XP_039116670.1"/>
    </source>
</evidence>
<dbReference type="PANTHER" id="PTHR31833:SF2">
    <property type="entry name" value="UPF0690 PROTEIN C1ORF52"/>
    <property type="match status" value="1"/>
</dbReference>
<evidence type="ECO:0000313" key="2">
    <source>
        <dbReference type="Proteomes" id="UP001515500"/>
    </source>
</evidence>
<gene>
    <name evidence="3 4 5 6" type="primary">LOC120252557</name>
</gene>
<evidence type="ECO:0000313" key="6">
    <source>
        <dbReference type="RefSeq" id="XP_039116674.1"/>
    </source>
</evidence>
<proteinExistence type="predicted"/>
<dbReference type="RefSeq" id="XP_039116673.1">
    <property type="nucleotide sequence ID" value="XM_039260739.1"/>
</dbReference>
<name>A0AB40ANR7_DIOCR</name>